<dbReference type="PANTHER" id="PTHR35317">
    <property type="entry name" value="OS04G0629600 PROTEIN"/>
    <property type="match status" value="1"/>
</dbReference>
<accession>A0A6J1G4X4</accession>
<reference evidence="2" key="1">
    <citation type="submission" date="2025-08" db="UniProtKB">
        <authorList>
            <consortium name="RefSeq"/>
        </authorList>
    </citation>
    <scope>IDENTIFICATION</scope>
    <source>
        <tissue evidence="2">Young leaves</tissue>
    </source>
</reference>
<gene>
    <name evidence="2" type="primary">LOC111450848</name>
</gene>
<dbReference type="Pfam" id="PF14223">
    <property type="entry name" value="Retrotran_gag_2"/>
    <property type="match status" value="1"/>
</dbReference>
<name>A0A6J1G4X4_CUCMO</name>
<sequence>MVNMMGQMLLPRLTKTNYENWSIQMKALFGSQDAWEVVEEGFKEPKDTMGYTAAQNKALKKLRSKDKATLYMLFRAVGFEKIVRATTSKEVWDTLEKVFKGIDRVKQVHLQTLRGELESMKMKESENVSNYISRVQTVLNQLNRNEKMLPETRVVEKILRMSHFARDCRAEQKMEETTNLALDDATNGGILVMAQNEELKTKEHGDAKDDCNSHEVVEIVENEEKEENGKVISELEKKIEKAVEKEDLL</sequence>
<dbReference type="Proteomes" id="UP000504609">
    <property type="component" value="Unplaced"/>
</dbReference>
<dbReference type="RefSeq" id="XP_022946907.1">
    <property type="nucleotide sequence ID" value="XM_023091139.1"/>
</dbReference>
<dbReference type="GeneID" id="111450848"/>
<organism evidence="1 2">
    <name type="scientific">Cucurbita moschata</name>
    <name type="common">Winter crookneck squash</name>
    <name type="synonym">Cucurbita pepo var. moschata</name>
    <dbReference type="NCBI Taxonomy" id="3662"/>
    <lineage>
        <taxon>Eukaryota</taxon>
        <taxon>Viridiplantae</taxon>
        <taxon>Streptophyta</taxon>
        <taxon>Embryophyta</taxon>
        <taxon>Tracheophyta</taxon>
        <taxon>Spermatophyta</taxon>
        <taxon>Magnoliopsida</taxon>
        <taxon>eudicotyledons</taxon>
        <taxon>Gunneridae</taxon>
        <taxon>Pentapetalae</taxon>
        <taxon>rosids</taxon>
        <taxon>fabids</taxon>
        <taxon>Cucurbitales</taxon>
        <taxon>Cucurbitaceae</taxon>
        <taxon>Cucurbiteae</taxon>
        <taxon>Cucurbita</taxon>
    </lineage>
</organism>
<proteinExistence type="predicted"/>
<dbReference type="PANTHER" id="PTHR35317:SF28">
    <property type="entry name" value="ZINC FINGER, CCHC-TYPE, RIBONUCLEASE H-LIKE DOMAIN, GAG-PRE-INTEGRASE DOMAIN PROTEIN-RELATED"/>
    <property type="match status" value="1"/>
</dbReference>
<keyword evidence="1" id="KW-1185">Reference proteome</keyword>
<dbReference type="KEGG" id="cmos:111450848"/>
<evidence type="ECO:0000313" key="2">
    <source>
        <dbReference type="RefSeq" id="XP_022946907.1"/>
    </source>
</evidence>
<evidence type="ECO:0000313" key="1">
    <source>
        <dbReference type="Proteomes" id="UP000504609"/>
    </source>
</evidence>
<protein>
    <submittedName>
        <fullName evidence="2">Uncharacterized protein LOC111450848</fullName>
    </submittedName>
</protein>
<dbReference type="AlphaFoldDB" id="A0A6J1G4X4"/>